<dbReference type="EMBL" id="VFOL01000001">
    <property type="protein sequence ID" value="TQL38979.1"/>
    <property type="molecule type" value="Genomic_DNA"/>
</dbReference>
<reference evidence="1 4" key="2">
    <citation type="submission" date="2021-03" db="EMBL/GenBank/DDBJ databases">
        <title>Whole genome shotgun sequence of Salinispora arenicola NBRC 105043.</title>
        <authorList>
            <person name="Komaki H."/>
            <person name="Tamura T."/>
        </authorList>
    </citation>
    <scope>NUCLEOTIDE SEQUENCE [LARGE SCALE GENOMIC DNA]</scope>
    <source>
        <strain evidence="1 4">NBRC 105043</strain>
    </source>
</reference>
<dbReference type="GeneID" id="93773353"/>
<evidence type="ECO:0000313" key="2">
    <source>
        <dbReference type="EMBL" id="TQL38979.1"/>
    </source>
</evidence>
<dbReference type="EMBL" id="BOQM01000028">
    <property type="protein sequence ID" value="GIM86793.1"/>
    <property type="molecule type" value="Genomic_DNA"/>
</dbReference>
<protein>
    <submittedName>
        <fullName evidence="2">Uncharacterized protein</fullName>
    </submittedName>
</protein>
<dbReference type="AlphaFoldDB" id="A0A542XT16"/>
<proteinExistence type="predicted"/>
<dbReference type="Proteomes" id="UP000315983">
    <property type="component" value="Unassembled WGS sequence"/>
</dbReference>
<name>A0A542XT16_SALAC</name>
<keyword evidence="4" id="KW-1185">Reference proteome</keyword>
<accession>A0A542XT16</accession>
<dbReference type="RefSeq" id="WP_018587622.1">
    <property type="nucleotide sequence ID" value="NZ_BOQM01000028.1"/>
</dbReference>
<organism evidence="2 3">
    <name type="scientific">Salinispora arenicola</name>
    <dbReference type="NCBI Taxonomy" id="168697"/>
    <lineage>
        <taxon>Bacteria</taxon>
        <taxon>Bacillati</taxon>
        <taxon>Actinomycetota</taxon>
        <taxon>Actinomycetes</taxon>
        <taxon>Micromonosporales</taxon>
        <taxon>Micromonosporaceae</taxon>
        <taxon>Salinispora</taxon>
    </lineage>
</organism>
<dbReference type="Proteomes" id="UP000677457">
    <property type="component" value="Unassembled WGS sequence"/>
</dbReference>
<gene>
    <name evidence="2" type="ORF">FB564_4199</name>
    <name evidence="1" type="ORF">Sar04_35290</name>
</gene>
<sequence>MTDPVTHLAALGAVPPDYRHRPKRADPGPPLLLPDACLKWYDVHDIGDGVPGSVRDAARNFVRRQAGSDALDISGALGFAILHRCDGDLYYLDVCTWRHANELWESVYTADPDAGGAFRRHRSTGHVEIGCVWELGVVRHEVQAWTAFLDSARDEPAKVAYLADQLTGQV</sequence>
<reference evidence="2 3" key="1">
    <citation type="submission" date="2019-06" db="EMBL/GenBank/DDBJ databases">
        <title>Sequencing the genomes of 1000 actinobacteria strains.</title>
        <authorList>
            <person name="Klenk H.-P."/>
        </authorList>
    </citation>
    <scope>NUCLEOTIDE SEQUENCE [LARGE SCALE GENOMIC DNA]</scope>
    <source>
        <strain evidence="2 3">DSM 44819</strain>
    </source>
</reference>
<comment type="caution">
    <text evidence="2">The sequence shown here is derived from an EMBL/GenBank/DDBJ whole genome shotgun (WGS) entry which is preliminary data.</text>
</comment>
<evidence type="ECO:0000313" key="1">
    <source>
        <dbReference type="EMBL" id="GIM86793.1"/>
    </source>
</evidence>
<evidence type="ECO:0000313" key="4">
    <source>
        <dbReference type="Proteomes" id="UP000677457"/>
    </source>
</evidence>
<evidence type="ECO:0000313" key="3">
    <source>
        <dbReference type="Proteomes" id="UP000315983"/>
    </source>
</evidence>